<feature type="region of interest" description="Disordered" evidence="5">
    <location>
        <begin position="146"/>
        <end position="178"/>
    </location>
</feature>
<keyword evidence="9" id="KW-1185">Reference proteome</keyword>
<dbReference type="EMBL" id="QNGE01000641">
    <property type="protein sequence ID" value="KAA3679755.1"/>
    <property type="molecule type" value="Genomic_DNA"/>
</dbReference>
<evidence type="ECO:0000256" key="4">
    <source>
        <dbReference type="PROSITE-ProRule" id="PRU00146"/>
    </source>
</evidence>
<evidence type="ECO:0000256" key="2">
    <source>
        <dbReference type="ARBA" id="ARBA00022771"/>
    </source>
</evidence>
<dbReference type="Gene3D" id="2.30.30.1150">
    <property type="match status" value="1"/>
</dbReference>
<dbReference type="GO" id="GO:0070822">
    <property type="term" value="C:Sin3-type complex"/>
    <property type="evidence" value="ECO:0007669"/>
    <property type="project" value="TreeGrafter"/>
</dbReference>
<comment type="caution">
    <text evidence="8">The sequence shown here is derived from an EMBL/GenBank/DDBJ whole genome shotgun (WGS) entry which is preliminary data.</text>
</comment>
<dbReference type="Gene3D" id="3.30.40.10">
    <property type="entry name" value="Zinc/RING finger domain, C3HC4 (zinc finger)"/>
    <property type="match status" value="1"/>
</dbReference>
<dbReference type="Proteomes" id="UP000324629">
    <property type="component" value="Unassembled WGS sequence"/>
</dbReference>
<feature type="region of interest" description="Disordered" evidence="5">
    <location>
        <begin position="828"/>
        <end position="848"/>
    </location>
</feature>
<evidence type="ECO:0000256" key="3">
    <source>
        <dbReference type="ARBA" id="ARBA00022833"/>
    </source>
</evidence>
<feature type="domain" description="FHA" evidence="6">
    <location>
        <begin position="742"/>
        <end position="802"/>
    </location>
</feature>
<dbReference type="CDD" id="cd15534">
    <property type="entry name" value="PHD2_PHF12_Rco1"/>
    <property type="match status" value="1"/>
</dbReference>
<dbReference type="AlphaFoldDB" id="A0A5J4NVT7"/>
<dbReference type="Pfam" id="PF00628">
    <property type="entry name" value="PHD"/>
    <property type="match status" value="2"/>
</dbReference>
<dbReference type="CDD" id="cd15533">
    <property type="entry name" value="PHD1_PHF12"/>
    <property type="match status" value="1"/>
</dbReference>
<dbReference type="InterPro" id="IPR001965">
    <property type="entry name" value="Znf_PHD"/>
</dbReference>
<feature type="compositionally biased region" description="Basic and acidic residues" evidence="5">
    <location>
        <begin position="828"/>
        <end position="845"/>
    </location>
</feature>
<evidence type="ECO:0000259" key="6">
    <source>
        <dbReference type="PROSITE" id="PS50006"/>
    </source>
</evidence>
<protein>
    <recommendedName>
        <fullName evidence="10">PHD finger protein 12</fullName>
    </recommendedName>
</protein>
<feature type="compositionally biased region" description="Low complexity" evidence="5">
    <location>
        <begin position="149"/>
        <end position="165"/>
    </location>
</feature>
<dbReference type="InterPro" id="IPR019787">
    <property type="entry name" value="Znf_PHD-finger"/>
</dbReference>
<dbReference type="SUPFAM" id="SSF57903">
    <property type="entry name" value="FYVE/PHD zinc finger"/>
    <property type="match status" value="2"/>
</dbReference>
<name>A0A5J4NVT7_9TREM</name>
<dbReference type="InterPro" id="IPR019786">
    <property type="entry name" value="Zinc_finger_PHD-type_CS"/>
</dbReference>
<sequence>MANSDCSLPKESLMHEINSLFAPPTAESYGKKGLAGIPSTRRARKTNEGSASNTEACGASVEHISNATPSFRSQSTYRDDPFWRKPRANCHEYCDSCGCTEGDRLVCDRCPASFHLECLDPPLESDEAPIGVWFCHRCSMLLKDEEDQASSSSSQSTVVTETSSARSGRAGRLTGRRPDCTQSLNMLAGAALSQAAQHPIQSQAQSHLPSKRNVFLSRAVTNERALTGRSSRSAAWGESAYVADTEESELRSLWNVIKYAQYQNPKEFDLPKDLMPGVKLPGSYKTLAERKGKSIIELENGFIPHPIRRCFVCSRTCMFAPLLPCDYCSSCFHLDCLDPPLPHFPSRSDRWMCPNHIEHTVERNLVQSIRLTERMRIWSELTKVFSHDDLPTDGSARSYQKPTVTEVKPENTDDPVPSIAIQNGSDESVTQISRPDTPPIEPRVAPYELTYSPDEEATILADLMRKVQRGRSEKADMFSSILGTMETLIGESNEDRFVNFDSVGRHLWRLNRTGAMKSKLIGSHANRTRIVVPAAVKSMYIRRVQRVPRPLEANVIRKRLFTRAEDDENAFVRGLLAFYIQSSTKPLKLEPSTDISDSSLHRPATISSQNSMALDVSNAMEHGCDEDSALDYPKDVPKTRHYPKQLGLVNNLMDQLNDLSSCMEYIPHEKRSKFDLPLIISLAKQQTNQLFGHVSKNQDSQCATPPMIPISEPVSSKLRARAVFTPCGGTCGPVVKMRYRQLTVGTSPDCHLCLTNYRLADVDVECQFRSQHHATIFYDEWTHHFELINYSEFGSRVDGITYSNDISPKPVYRPKTSGTVDRLRHLIQHESSTSKKPSESSERSQRLRMVGRRHEAPFNFDTLCDCIISDLDPDVESSLQDSLKNTTSSESDDSSLLPGWEGSALLRHGSLVQFGCYKFVMGLVDFAPTKPSGCPTEFPVSKTMLLT</sequence>
<organism evidence="8 9">
    <name type="scientific">Paragonimus westermani</name>
    <dbReference type="NCBI Taxonomy" id="34504"/>
    <lineage>
        <taxon>Eukaryota</taxon>
        <taxon>Metazoa</taxon>
        <taxon>Spiralia</taxon>
        <taxon>Lophotrochozoa</taxon>
        <taxon>Platyhelminthes</taxon>
        <taxon>Trematoda</taxon>
        <taxon>Digenea</taxon>
        <taxon>Plagiorchiida</taxon>
        <taxon>Troglotremata</taxon>
        <taxon>Troglotrematidae</taxon>
        <taxon>Paragonimus</taxon>
    </lineage>
</organism>
<proteinExistence type="predicted"/>
<dbReference type="InterPro" id="IPR011011">
    <property type="entry name" value="Znf_FYVE_PHD"/>
</dbReference>
<keyword evidence="1" id="KW-0479">Metal-binding</keyword>
<evidence type="ECO:0000256" key="1">
    <source>
        <dbReference type="ARBA" id="ARBA00022723"/>
    </source>
</evidence>
<accession>A0A5J4NVT7</accession>
<dbReference type="GO" id="GO:0003714">
    <property type="term" value="F:transcription corepressor activity"/>
    <property type="evidence" value="ECO:0007669"/>
    <property type="project" value="InterPro"/>
</dbReference>
<feature type="region of interest" description="Disordered" evidence="5">
    <location>
        <begin position="392"/>
        <end position="443"/>
    </location>
</feature>
<dbReference type="PANTHER" id="PTHR46309:SF1">
    <property type="entry name" value="PHD FINGER PROTEIN 12"/>
    <property type="match status" value="1"/>
</dbReference>
<dbReference type="PANTHER" id="PTHR46309">
    <property type="entry name" value="PHD FINGER PROTEIN 12"/>
    <property type="match status" value="1"/>
</dbReference>
<dbReference type="InterPro" id="IPR042163">
    <property type="entry name" value="PHF12"/>
</dbReference>
<keyword evidence="3" id="KW-0862">Zinc</keyword>
<feature type="region of interest" description="Disordered" evidence="5">
    <location>
        <begin position="31"/>
        <end position="56"/>
    </location>
</feature>
<evidence type="ECO:0008006" key="10">
    <source>
        <dbReference type="Google" id="ProtNLM"/>
    </source>
</evidence>
<gene>
    <name evidence="8" type="ORF">DEA37_0002490</name>
</gene>
<reference evidence="8 9" key="1">
    <citation type="journal article" date="2019" name="Gigascience">
        <title>Whole-genome sequence of the oriental lung fluke Paragonimus westermani.</title>
        <authorList>
            <person name="Oey H."/>
            <person name="Zakrzewski M."/>
            <person name="Narain K."/>
            <person name="Devi K.R."/>
            <person name="Agatsuma T."/>
            <person name="Nawaratna S."/>
            <person name="Gobert G.N."/>
            <person name="Jones M.K."/>
            <person name="Ragan M.A."/>
            <person name="McManus D.P."/>
            <person name="Krause L."/>
        </authorList>
    </citation>
    <scope>NUCLEOTIDE SEQUENCE [LARGE SCALE GENOMIC DNA]</scope>
    <source>
        <strain evidence="8 9">IND2009</strain>
    </source>
</reference>
<evidence type="ECO:0000313" key="8">
    <source>
        <dbReference type="EMBL" id="KAA3679755.1"/>
    </source>
</evidence>
<dbReference type="PROSITE" id="PS50016">
    <property type="entry name" value="ZF_PHD_2"/>
    <property type="match status" value="1"/>
</dbReference>
<dbReference type="PROSITE" id="PS50006">
    <property type="entry name" value="FHA_DOMAIN"/>
    <property type="match status" value="1"/>
</dbReference>
<evidence type="ECO:0000313" key="9">
    <source>
        <dbReference type="Proteomes" id="UP000324629"/>
    </source>
</evidence>
<evidence type="ECO:0000259" key="7">
    <source>
        <dbReference type="PROSITE" id="PS50016"/>
    </source>
</evidence>
<dbReference type="PROSITE" id="PS01359">
    <property type="entry name" value="ZF_PHD_1"/>
    <property type="match status" value="1"/>
</dbReference>
<feature type="compositionally biased region" description="Polar residues" evidence="5">
    <location>
        <begin position="420"/>
        <end position="434"/>
    </location>
</feature>
<dbReference type="GO" id="GO:0000122">
    <property type="term" value="P:negative regulation of transcription by RNA polymerase II"/>
    <property type="evidence" value="ECO:0007669"/>
    <property type="project" value="TreeGrafter"/>
</dbReference>
<dbReference type="SMART" id="SM00249">
    <property type="entry name" value="PHD"/>
    <property type="match status" value="2"/>
</dbReference>
<evidence type="ECO:0000256" key="5">
    <source>
        <dbReference type="SAM" id="MobiDB-lite"/>
    </source>
</evidence>
<dbReference type="InterPro" id="IPR000253">
    <property type="entry name" value="FHA_dom"/>
</dbReference>
<feature type="domain" description="PHD-type" evidence="7">
    <location>
        <begin position="91"/>
        <end position="141"/>
    </location>
</feature>
<dbReference type="InterPro" id="IPR013083">
    <property type="entry name" value="Znf_RING/FYVE/PHD"/>
</dbReference>
<dbReference type="GO" id="GO:0008270">
    <property type="term" value="F:zinc ion binding"/>
    <property type="evidence" value="ECO:0007669"/>
    <property type="project" value="UniProtKB-KW"/>
</dbReference>
<keyword evidence="2 4" id="KW-0863">Zinc-finger</keyword>